<keyword evidence="7" id="KW-1185">Reference proteome</keyword>
<dbReference type="InterPro" id="IPR012318">
    <property type="entry name" value="HTH_CRP"/>
</dbReference>
<feature type="domain" description="HTH crp-type" evidence="5">
    <location>
        <begin position="153"/>
        <end position="226"/>
    </location>
</feature>
<comment type="caution">
    <text evidence="6">The sequence shown here is derived from an EMBL/GenBank/DDBJ whole genome shotgun (WGS) entry which is preliminary data.</text>
</comment>
<dbReference type="InterPro" id="IPR036390">
    <property type="entry name" value="WH_DNA-bd_sf"/>
</dbReference>
<sequence>MRIDSATEVRRALLGRHPVLGLLEARDLDHMLAFAVEMHYPEGATIFRRGDPGRSLMVIVEGQVKIRVSASDGREAVLAVLQAGDILGEMAIIEDKPRSADAIALSPSRMLVLHQRDFIPFLERNPKAAIRLLALLSERLRRTSALLEARMLRHFPERLAKALLDLCESAGSDCRPGARLELPLRQKVFASLLGTSRETLNKQLHAWHNDGLICIRRGSIVIEQPEKLAELADR</sequence>
<dbReference type="InterPro" id="IPR018490">
    <property type="entry name" value="cNMP-bd_dom_sf"/>
</dbReference>
<dbReference type="Proteomes" id="UP001642900">
    <property type="component" value="Unassembled WGS sequence"/>
</dbReference>
<evidence type="ECO:0000256" key="1">
    <source>
        <dbReference type="ARBA" id="ARBA00023015"/>
    </source>
</evidence>
<dbReference type="Pfam" id="PF13545">
    <property type="entry name" value="HTH_Crp_2"/>
    <property type="match status" value="1"/>
</dbReference>
<dbReference type="InterPro" id="IPR000595">
    <property type="entry name" value="cNMP-bd_dom"/>
</dbReference>
<dbReference type="Pfam" id="PF00027">
    <property type="entry name" value="cNMP_binding"/>
    <property type="match status" value="1"/>
</dbReference>
<protein>
    <submittedName>
        <fullName evidence="6">Crp/Fnr family transcriptional regulator</fullName>
    </submittedName>
</protein>
<dbReference type="InterPro" id="IPR036388">
    <property type="entry name" value="WH-like_DNA-bd_sf"/>
</dbReference>
<dbReference type="Gene3D" id="2.60.120.10">
    <property type="entry name" value="Jelly Rolls"/>
    <property type="match status" value="1"/>
</dbReference>
<dbReference type="InterPro" id="IPR014710">
    <property type="entry name" value="RmlC-like_jellyroll"/>
</dbReference>
<evidence type="ECO:0000256" key="3">
    <source>
        <dbReference type="ARBA" id="ARBA00023163"/>
    </source>
</evidence>
<dbReference type="PROSITE" id="PS50042">
    <property type="entry name" value="CNMP_BINDING_3"/>
    <property type="match status" value="1"/>
</dbReference>
<dbReference type="AlphaFoldDB" id="A0A6G4WIW1"/>
<dbReference type="GO" id="GO:0003677">
    <property type="term" value="F:DNA binding"/>
    <property type="evidence" value="ECO:0007669"/>
    <property type="project" value="UniProtKB-KW"/>
</dbReference>
<dbReference type="SUPFAM" id="SSF46785">
    <property type="entry name" value="Winged helix' DNA-binding domain"/>
    <property type="match status" value="1"/>
</dbReference>
<dbReference type="GO" id="GO:0003700">
    <property type="term" value="F:DNA-binding transcription factor activity"/>
    <property type="evidence" value="ECO:0007669"/>
    <property type="project" value="TreeGrafter"/>
</dbReference>
<organism evidence="6 7">
    <name type="scientific">Allomesorhizobium camelthorni</name>
    <dbReference type="NCBI Taxonomy" id="475069"/>
    <lineage>
        <taxon>Bacteria</taxon>
        <taxon>Pseudomonadati</taxon>
        <taxon>Pseudomonadota</taxon>
        <taxon>Alphaproteobacteria</taxon>
        <taxon>Hyphomicrobiales</taxon>
        <taxon>Phyllobacteriaceae</taxon>
        <taxon>Allomesorhizobium</taxon>
    </lineage>
</organism>
<keyword evidence="1" id="KW-0805">Transcription regulation</keyword>
<dbReference type="SUPFAM" id="SSF51206">
    <property type="entry name" value="cAMP-binding domain-like"/>
    <property type="match status" value="1"/>
</dbReference>
<dbReference type="GO" id="GO:0005829">
    <property type="term" value="C:cytosol"/>
    <property type="evidence" value="ECO:0007669"/>
    <property type="project" value="TreeGrafter"/>
</dbReference>
<dbReference type="PANTHER" id="PTHR24567">
    <property type="entry name" value="CRP FAMILY TRANSCRIPTIONAL REGULATORY PROTEIN"/>
    <property type="match status" value="1"/>
</dbReference>
<evidence type="ECO:0000313" key="7">
    <source>
        <dbReference type="Proteomes" id="UP001642900"/>
    </source>
</evidence>
<dbReference type="Gene3D" id="1.10.10.10">
    <property type="entry name" value="Winged helix-like DNA-binding domain superfamily/Winged helix DNA-binding domain"/>
    <property type="match status" value="1"/>
</dbReference>
<dbReference type="EMBL" id="JAAKZF010000045">
    <property type="protein sequence ID" value="NGO54166.1"/>
    <property type="molecule type" value="Genomic_DNA"/>
</dbReference>
<reference evidence="6 7" key="1">
    <citation type="submission" date="2020-02" db="EMBL/GenBank/DDBJ databases">
        <title>Genome sequence of strain CCNWXJ40-4.</title>
        <authorList>
            <person name="Gao J."/>
            <person name="Sun J."/>
        </authorList>
    </citation>
    <scope>NUCLEOTIDE SEQUENCE [LARGE SCALE GENOMIC DNA]</scope>
    <source>
        <strain evidence="6 7">CCNWXJ 40-4</strain>
    </source>
</reference>
<dbReference type="InterPro" id="IPR018488">
    <property type="entry name" value="cNMP-bd_CS"/>
</dbReference>
<dbReference type="SMART" id="SM00419">
    <property type="entry name" value="HTH_CRP"/>
    <property type="match status" value="1"/>
</dbReference>
<dbReference type="PRINTS" id="PR00103">
    <property type="entry name" value="CAMPKINASE"/>
</dbReference>
<dbReference type="PANTHER" id="PTHR24567:SF68">
    <property type="entry name" value="DNA-BINDING TRANSCRIPTIONAL DUAL REGULATOR CRP"/>
    <property type="match status" value="1"/>
</dbReference>
<evidence type="ECO:0000256" key="2">
    <source>
        <dbReference type="ARBA" id="ARBA00023125"/>
    </source>
</evidence>
<name>A0A6G4WIW1_9HYPH</name>
<keyword evidence="3" id="KW-0804">Transcription</keyword>
<proteinExistence type="predicted"/>
<feature type="domain" description="Cyclic nucleotide-binding" evidence="4">
    <location>
        <begin position="19"/>
        <end position="139"/>
    </location>
</feature>
<accession>A0A6G4WIW1</accession>
<dbReference type="SMART" id="SM00100">
    <property type="entry name" value="cNMP"/>
    <property type="match status" value="1"/>
</dbReference>
<dbReference type="PROSITE" id="PS00889">
    <property type="entry name" value="CNMP_BINDING_2"/>
    <property type="match status" value="1"/>
</dbReference>
<dbReference type="CDD" id="cd00038">
    <property type="entry name" value="CAP_ED"/>
    <property type="match status" value="1"/>
</dbReference>
<keyword evidence="2" id="KW-0238">DNA-binding</keyword>
<gene>
    <name evidence="6" type="ORF">G6N73_23985</name>
</gene>
<evidence type="ECO:0000259" key="4">
    <source>
        <dbReference type="PROSITE" id="PS50042"/>
    </source>
</evidence>
<dbReference type="PROSITE" id="PS51063">
    <property type="entry name" value="HTH_CRP_2"/>
    <property type="match status" value="1"/>
</dbReference>
<evidence type="ECO:0000259" key="5">
    <source>
        <dbReference type="PROSITE" id="PS51063"/>
    </source>
</evidence>
<dbReference type="InterPro" id="IPR050397">
    <property type="entry name" value="Env_Response_Regulators"/>
</dbReference>
<evidence type="ECO:0000313" key="6">
    <source>
        <dbReference type="EMBL" id="NGO54166.1"/>
    </source>
</evidence>
<dbReference type="RefSeq" id="WP_165032233.1">
    <property type="nucleotide sequence ID" value="NZ_JAAKZF010000045.1"/>
</dbReference>